<accession>A0A0H4LT89</accession>
<dbReference type="Gene3D" id="3.90.1850.10">
    <property type="entry name" value="RNA-directed RNA polymerase lambda-3"/>
    <property type="match status" value="1"/>
</dbReference>
<dbReference type="InterPro" id="IPR054006">
    <property type="entry name" value="RdRP_N"/>
</dbReference>
<name>A0A0H4LT89_9REOV</name>
<reference evidence="3" key="1">
    <citation type="journal article" date="2015" name="Nucleic Acids Res.">
        <title>Sequence-independent characterization of viruses based on the pattern of viral small RNAs produced by the host.</title>
        <authorList>
            <person name="Aguiar E.R."/>
            <person name="Olmo R.P."/>
            <person name="Paro S."/>
            <person name="Ferreira F.V."/>
            <person name="de Faria I.J."/>
            <person name="Todjro Y.M."/>
            <person name="Lobo F.P."/>
            <person name="Kroon E.G."/>
            <person name="Meignin C."/>
            <person name="Gatherer D."/>
            <person name="Imler J.L."/>
            <person name="Marques J.T."/>
        </authorList>
    </citation>
    <scope>NUCLEOTIDE SEQUENCE</scope>
    <source>
        <strain evidence="3">Piaui</strain>
    </source>
</reference>
<keyword evidence="3" id="KW-0808">Transferase</keyword>
<feature type="domain" description="RNA-directed RNA polymerase N-terminal" evidence="1">
    <location>
        <begin position="58"/>
        <end position="301"/>
    </location>
</feature>
<evidence type="ECO:0000313" key="3">
    <source>
        <dbReference type="EMBL" id="AKP18622.1"/>
    </source>
</evidence>
<proteinExistence type="predicted"/>
<reference evidence="3" key="2">
    <citation type="submission" date="2015-03" db="EMBL/GenBank/DDBJ databases">
        <authorList>
            <person name="Aguiar E.R.G.R."/>
            <person name="Olmo R.P."/>
            <person name="Paro S."/>
            <person name="Ferreira F.V."/>
            <person name="Faria I.J.S."/>
            <person name="Todjro Y.M.H."/>
            <person name="Lobo F.P."/>
            <person name="Kroon E.G."/>
            <person name="Meignin C."/>
            <person name="Gatherer D."/>
            <person name="Imler J.-L."/>
            <person name="Marques J.T."/>
        </authorList>
    </citation>
    <scope>NUCLEOTIDE SEQUENCE</scope>
    <source>
        <strain evidence="3">Piaui</strain>
    </source>
</reference>
<dbReference type="Pfam" id="PF22209">
    <property type="entry name" value="CPV_RdRP_N"/>
    <property type="match status" value="1"/>
</dbReference>
<dbReference type="GO" id="GO:0003968">
    <property type="term" value="F:RNA-directed RNA polymerase activity"/>
    <property type="evidence" value="ECO:0007669"/>
    <property type="project" value="UniProtKB-KW"/>
</dbReference>
<keyword evidence="3" id="KW-0548">Nucleotidyltransferase</keyword>
<evidence type="ECO:0000259" key="2">
    <source>
        <dbReference type="Pfam" id="PF22213"/>
    </source>
</evidence>
<feature type="domain" description="RNA-directed RNA polymerase C-terminal" evidence="2">
    <location>
        <begin position="848"/>
        <end position="1183"/>
    </location>
</feature>
<keyword evidence="3" id="KW-0696">RNA-directed RNA polymerase</keyword>
<dbReference type="Pfam" id="PF22212">
    <property type="entry name" value="CPV_RdRP_pol_dom"/>
    <property type="match status" value="1"/>
</dbReference>
<dbReference type="InterPro" id="IPR054002">
    <property type="entry name" value="RdRP_C"/>
</dbReference>
<dbReference type="EMBL" id="KR003805">
    <property type="protein sequence ID" value="AKP18622.1"/>
    <property type="molecule type" value="Genomic_RNA"/>
</dbReference>
<dbReference type="Pfam" id="PF22213">
    <property type="entry name" value="CPV_RdRP_C"/>
    <property type="match status" value="1"/>
</dbReference>
<sequence length="1196" mass="137959">MHLNPDYVEHLTVWRTRLHNDRTALYNYINHRNLIEHVNKQWSGSDACGNVYSERLIIPQELITFQDFKIDDYPLAADGTMFARNHPYDYLTTWNIASFYKQYDKQDIRYQAINDLLLIRQAQSRFSTIWKQMAAVLMAMDDKYECENNPVRIMLAFLLKGYDTFPFYESRGMIIIEEKNINMLSILPTLIYMLMNVGTSMMIGSLTIVESIVAINQYLFCARKAYNDTKLATKSIGREWFQEALHNIGTVKIPVWSQFMTLRGVRLKSTVEHSYIVENIIKPRQEKRKQLSASMQRYIRHILSHSKTQRDVMFYYQATRAMTNDGTYYKTLTELSMDKAVHPKVTQDMAQAPIAIEIDAQTRSILRRKYEYGIGKMIYTYLGNFVSVVAKKASLINYDEGWLRFLSTSSPGQEYDLEGEVLSPMLHAIVKTRVGFEALTSDTYRSYPAMMQQLLSETRLIERQQIDRRQRAIAGLTNRKLFISYILYEVGKIIFDYTTTAAQGKQVGNAYDLNQLLYWSTQQCVLLASTDIAAMDASISPIFKEVFNTFIQDVVARAKIDKYGPFHTEIRDVINVESDTRTMREVTGGELAVAFETANSQTSTTYNSKYFGIIKNAEGTFESGKAYTGGHHTIDLPAIVKSNELRMATQNQHSQLASLEAMGDDKRAVYLGDQDISIKQAISDAECINQCGLATTIELSSNYIVMLQQMVVNGTYWGFADRISLWTREKAKDRLMLSQSAKELNALIYDMSNRVRDQEGLKLIGFYCMFMCISRYTFQVSNAHYKKLTETLQFNGIEVTTYEQTKRLTTLLSITAPIIWMFLPNGGEYPAYPIQRRNGTYTINESIFTPAGPWRRRLLYDICDINHMIDVGQLILDADWLRKYNTSAAVLIIDLKLTEMISEQRKERIPYSELNAIALGLEQYGETGKRERSRQAVAHLARHGYEIPKKLTYGYEIHGKLEDVILSQEATEIEMATISYTTLTKLFKYSVRKYELVKYSTDIYHIFELVETEEILPLLPLAKIINEIQLSYPMSPYSNNWLLLATLGTFNASEDMLKAELAMIQGKYSSFKFDDPVFKFGYRLYKSQKQLLPHFFLATGASSRAQEIMMNAFSEFERSDTQLYQYSLSPRQLYFITHNPHAVVRVVKDINRLQNTSTKALAITQSYIEYLRRISVVTGKSFSFRRLWLDNMPKGK</sequence>
<organism evidence="3">
    <name type="scientific">Lutzomyia reovirus 2</name>
    <dbReference type="NCBI Taxonomy" id="1670670"/>
    <lineage>
        <taxon>Viruses</taxon>
        <taxon>Riboviria</taxon>
        <taxon>Orthornavirae</taxon>
        <taxon>Duplornaviricota</taxon>
        <taxon>Resentoviricetes</taxon>
        <taxon>Reovirales</taxon>
    </lineage>
</organism>
<evidence type="ECO:0000259" key="1">
    <source>
        <dbReference type="Pfam" id="PF22209"/>
    </source>
</evidence>
<protein>
    <submittedName>
        <fullName evidence="3">RNA-dependent RNA polymerase</fullName>
    </submittedName>
</protein>